<proteinExistence type="predicted"/>
<evidence type="ECO:0000313" key="1">
    <source>
        <dbReference type="EMBL" id="OBR68952.1"/>
    </source>
</evidence>
<accession>A0A1A5YTJ9</accession>
<dbReference type="Pfam" id="PF02566">
    <property type="entry name" value="OsmC"/>
    <property type="match status" value="1"/>
</dbReference>
<gene>
    <name evidence="1" type="ORF">A7K91_15100</name>
</gene>
<keyword evidence="2" id="KW-1185">Reference proteome</keyword>
<dbReference type="SUPFAM" id="SSF82784">
    <property type="entry name" value="OsmC-like"/>
    <property type="match status" value="1"/>
</dbReference>
<dbReference type="OrthoDB" id="2969186at2"/>
<sequence>MTIVKVVDGQDGIYNEAGYQLKGSHSPNSEGLSPRELLEASLGLCVSISLQKIMNYDGVEYDANTIHIEVTAAKPEDKSNRFSDFHVRVTLPPSLDEAYKEKLKSVTERACTIGNTLKAGATVELVEAQM</sequence>
<dbReference type="InterPro" id="IPR003718">
    <property type="entry name" value="OsmC/Ohr_fam"/>
</dbReference>
<name>A0A1A5YTJ9_9BACL</name>
<dbReference type="InterPro" id="IPR036102">
    <property type="entry name" value="OsmC/Ohrsf"/>
</dbReference>
<evidence type="ECO:0000313" key="2">
    <source>
        <dbReference type="Proteomes" id="UP000092024"/>
    </source>
</evidence>
<protein>
    <submittedName>
        <fullName evidence="1">Osmotically inducible protein OsmC</fullName>
    </submittedName>
</protein>
<dbReference type="STRING" id="1844972.A7K91_15100"/>
<dbReference type="AlphaFoldDB" id="A0A1A5YTJ9"/>
<comment type="caution">
    <text evidence="1">The sequence shown here is derived from an EMBL/GenBank/DDBJ whole genome shotgun (WGS) entry which is preliminary data.</text>
</comment>
<dbReference type="EMBL" id="LYPA01000023">
    <property type="protein sequence ID" value="OBR68952.1"/>
    <property type="molecule type" value="Genomic_DNA"/>
</dbReference>
<dbReference type="InterPro" id="IPR015946">
    <property type="entry name" value="KH_dom-like_a/b"/>
</dbReference>
<dbReference type="RefSeq" id="WP_068678822.1">
    <property type="nucleotide sequence ID" value="NZ_LYPA01000023.1"/>
</dbReference>
<dbReference type="Proteomes" id="UP000092024">
    <property type="component" value="Unassembled WGS sequence"/>
</dbReference>
<dbReference type="Gene3D" id="3.30.300.20">
    <property type="match status" value="1"/>
</dbReference>
<organism evidence="1 2">
    <name type="scientific">Paenibacillus oryzae</name>
    <dbReference type="NCBI Taxonomy" id="1844972"/>
    <lineage>
        <taxon>Bacteria</taxon>
        <taxon>Bacillati</taxon>
        <taxon>Bacillota</taxon>
        <taxon>Bacilli</taxon>
        <taxon>Bacillales</taxon>
        <taxon>Paenibacillaceae</taxon>
        <taxon>Paenibacillus</taxon>
    </lineage>
</organism>
<reference evidence="1 2" key="1">
    <citation type="submission" date="2016-05" db="EMBL/GenBank/DDBJ databases">
        <title>Paenibacillus oryzae. sp. nov., isolated from the rice root.</title>
        <authorList>
            <person name="Zhang J."/>
            <person name="Zhang X."/>
        </authorList>
    </citation>
    <scope>NUCLEOTIDE SEQUENCE [LARGE SCALE GENOMIC DNA]</scope>
    <source>
        <strain evidence="1 2">1DrF-4</strain>
    </source>
</reference>